<evidence type="ECO:0000256" key="6">
    <source>
        <dbReference type="ARBA" id="ARBA00022833"/>
    </source>
</evidence>
<evidence type="ECO:0000313" key="10">
    <source>
        <dbReference type="Proteomes" id="UP000287502"/>
    </source>
</evidence>
<dbReference type="Pfam" id="PF02492">
    <property type="entry name" value="cobW"/>
    <property type="match status" value="1"/>
</dbReference>
<dbReference type="AlphaFoldDB" id="A0A410JUP7"/>
<dbReference type="InterPro" id="IPR027417">
    <property type="entry name" value="P-loop_NTPase"/>
</dbReference>
<dbReference type="Gene3D" id="3.40.50.300">
    <property type="entry name" value="P-loop containing nucleotide triphosphate hydrolases"/>
    <property type="match status" value="1"/>
</dbReference>
<dbReference type="SUPFAM" id="SSF52540">
    <property type="entry name" value="P-loop containing nucleoside triphosphate hydrolases"/>
    <property type="match status" value="1"/>
</dbReference>
<dbReference type="OrthoDB" id="9802035at2"/>
<keyword evidence="10" id="KW-1185">Reference proteome</keyword>
<accession>A0A410JUP7</accession>
<comment type="similarity">
    <text evidence="1">Belongs to the SIMIBI class G3E GTPase family. HypB/HupM subfamily.</text>
</comment>
<evidence type="ECO:0000313" key="9">
    <source>
        <dbReference type="EMBL" id="QAR31924.1"/>
    </source>
</evidence>
<keyword evidence="6" id="KW-0862">Zinc</keyword>
<keyword evidence="3" id="KW-0479">Metal-binding</keyword>
<dbReference type="InterPro" id="IPR003495">
    <property type="entry name" value="CobW/HypB/UreG_nucleotide-bd"/>
</dbReference>
<dbReference type="InterPro" id="IPR004392">
    <property type="entry name" value="Hyd_mat_HypB"/>
</dbReference>
<evidence type="ECO:0000259" key="8">
    <source>
        <dbReference type="Pfam" id="PF02492"/>
    </source>
</evidence>
<dbReference type="EMBL" id="CP035108">
    <property type="protein sequence ID" value="QAR31924.1"/>
    <property type="molecule type" value="Genomic_DNA"/>
</dbReference>
<sequence>MTKLDVNKRILSKNEELAEALKEGFDRDRTLVLNFVSSPGSGKTTLLSNILVEIQKEYSVGVIEGDLQTDFDAERIRAAGIPAIQVNTNGSCHLEALDIEKSLVAFGRLDLLIIENVGNLVCPSSYELGEDAKVCMLSVTEGEDKPAKYPSMFHVSSAFIINKTDLLPYVDFDMQKCRDFALGVNPTLDIFETSCKTGQGLDEFIGWIKAKIRRKKGE</sequence>
<dbReference type="PANTHER" id="PTHR30134:SF2">
    <property type="entry name" value="HYDROGENASE MATURATION FACTOR HYPB"/>
    <property type="match status" value="1"/>
</dbReference>
<dbReference type="PIRSF" id="PIRSF005624">
    <property type="entry name" value="Ni-bind_GTPase"/>
    <property type="match status" value="1"/>
</dbReference>
<dbReference type="GO" id="GO:0005525">
    <property type="term" value="F:GTP binding"/>
    <property type="evidence" value="ECO:0007669"/>
    <property type="project" value="UniProtKB-KW"/>
</dbReference>
<dbReference type="KEGG" id="gtl:EP073_00455"/>
<evidence type="ECO:0000256" key="7">
    <source>
        <dbReference type="ARBA" id="ARBA00023134"/>
    </source>
</evidence>
<keyword evidence="4" id="KW-0547">Nucleotide-binding</keyword>
<dbReference type="GO" id="GO:0016151">
    <property type="term" value="F:nickel cation binding"/>
    <property type="evidence" value="ECO:0007669"/>
    <property type="project" value="InterPro"/>
</dbReference>
<dbReference type="GO" id="GO:0008270">
    <property type="term" value="F:zinc ion binding"/>
    <property type="evidence" value="ECO:0007669"/>
    <property type="project" value="TreeGrafter"/>
</dbReference>
<dbReference type="GO" id="GO:0051604">
    <property type="term" value="P:protein maturation"/>
    <property type="evidence" value="ECO:0007669"/>
    <property type="project" value="InterPro"/>
</dbReference>
<dbReference type="NCBIfam" id="TIGR00073">
    <property type="entry name" value="hypB"/>
    <property type="match status" value="1"/>
</dbReference>
<dbReference type="PANTHER" id="PTHR30134">
    <property type="entry name" value="HYDROGENASE PROTEIN ASSEMBLY PROTEIN, NICKEL CHAPERONE"/>
    <property type="match status" value="1"/>
</dbReference>
<proteinExistence type="inferred from homology"/>
<evidence type="ECO:0000256" key="4">
    <source>
        <dbReference type="ARBA" id="ARBA00022741"/>
    </source>
</evidence>
<reference evidence="9 10" key="1">
    <citation type="submission" date="2019-01" db="EMBL/GenBank/DDBJ databases">
        <title>Geovibrio thiophilus DSM 11263, complete genome.</title>
        <authorList>
            <person name="Spring S."/>
            <person name="Bunk B."/>
            <person name="Sproer C."/>
        </authorList>
    </citation>
    <scope>NUCLEOTIDE SEQUENCE [LARGE SCALE GENOMIC DNA]</scope>
    <source>
        <strain evidence="9 10">DSM 11263</strain>
    </source>
</reference>
<keyword evidence="2" id="KW-0533">Nickel</keyword>
<evidence type="ECO:0000256" key="5">
    <source>
        <dbReference type="ARBA" id="ARBA00022801"/>
    </source>
</evidence>
<evidence type="ECO:0000256" key="3">
    <source>
        <dbReference type="ARBA" id="ARBA00022723"/>
    </source>
</evidence>
<name>A0A410JUP7_9BACT</name>
<protein>
    <submittedName>
        <fullName evidence="9">Hydrogenase accessory protein HypB</fullName>
    </submittedName>
</protein>
<dbReference type="GO" id="GO:0003924">
    <property type="term" value="F:GTPase activity"/>
    <property type="evidence" value="ECO:0007669"/>
    <property type="project" value="InterPro"/>
</dbReference>
<gene>
    <name evidence="9" type="primary">hypB</name>
    <name evidence="9" type="ORF">EP073_00455</name>
</gene>
<evidence type="ECO:0000256" key="1">
    <source>
        <dbReference type="ARBA" id="ARBA00006211"/>
    </source>
</evidence>
<keyword evidence="5" id="KW-0378">Hydrolase</keyword>
<keyword evidence="7" id="KW-0342">GTP-binding</keyword>
<feature type="domain" description="CobW/HypB/UreG nucleotide-binding" evidence="8">
    <location>
        <begin position="34"/>
        <end position="190"/>
    </location>
</feature>
<dbReference type="Proteomes" id="UP000287502">
    <property type="component" value="Chromosome"/>
</dbReference>
<dbReference type="RefSeq" id="WP_128465211.1">
    <property type="nucleotide sequence ID" value="NZ_CP035108.1"/>
</dbReference>
<organism evidence="9 10">
    <name type="scientific">Geovibrio thiophilus</name>
    <dbReference type="NCBI Taxonomy" id="139438"/>
    <lineage>
        <taxon>Bacteria</taxon>
        <taxon>Pseudomonadati</taxon>
        <taxon>Deferribacterota</taxon>
        <taxon>Deferribacteres</taxon>
        <taxon>Deferribacterales</taxon>
        <taxon>Geovibrionaceae</taxon>
        <taxon>Geovibrio</taxon>
    </lineage>
</organism>
<evidence type="ECO:0000256" key="2">
    <source>
        <dbReference type="ARBA" id="ARBA00022596"/>
    </source>
</evidence>
<dbReference type="CDD" id="cd05390">
    <property type="entry name" value="HypB"/>
    <property type="match status" value="1"/>
</dbReference>